<proteinExistence type="predicted"/>
<dbReference type="InterPro" id="IPR010292">
    <property type="entry name" value="Uncharacterised_CreA"/>
</dbReference>
<feature type="signal peptide" evidence="1">
    <location>
        <begin position="1"/>
        <end position="22"/>
    </location>
</feature>
<dbReference type="EMBL" id="MTSM01000001">
    <property type="protein sequence ID" value="OPX56863.1"/>
    <property type="molecule type" value="Genomic_DNA"/>
</dbReference>
<comment type="caution">
    <text evidence="2">The sequence shown here is derived from an EMBL/GenBank/DDBJ whole genome shotgun (WGS) entry which is preliminary data.</text>
</comment>
<dbReference type="PANTHER" id="PTHR37952">
    <property type="match status" value="1"/>
</dbReference>
<dbReference type="AlphaFoldDB" id="A0A1T4MXG7"/>
<keyword evidence="3" id="KW-1185">Reference proteome</keyword>
<dbReference type="PIRSF" id="PIRSF003174">
    <property type="entry name" value="CreA"/>
    <property type="match status" value="1"/>
</dbReference>
<gene>
    <name evidence="2" type="ORF">BTE48_00035</name>
</gene>
<dbReference type="OrthoDB" id="9788409at2"/>
<keyword evidence="1" id="KW-0732">Signal</keyword>
<dbReference type="Pfam" id="PF05981">
    <property type="entry name" value="CreA"/>
    <property type="match status" value="1"/>
</dbReference>
<name>A0A1T4MXG7_9GAMM</name>
<dbReference type="Proteomes" id="UP000191418">
    <property type="component" value="Unassembled WGS sequence"/>
</dbReference>
<evidence type="ECO:0000313" key="2">
    <source>
        <dbReference type="EMBL" id="OPX56863.1"/>
    </source>
</evidence>
<dbReference type="GO" id="GO:0005829">
    <property type="term" value="C:cytosol"/>
    <property type="evidence" value="ECO:0007669"/>
    <property type="project" value="TreeGrafter"/>
</dbReference>
<sequence length="155" mass="16917">MKQLVRFISIAGAALITSFVQAEEIGSVSTVFKMIGPNHKIVVEAFDDPAVEGVSCWLSRPKTGGISGGLGLAEDPSNGSIACRQVGPIKITQKLKEGDEVFNKRTSLVFKSMQVVRFFDEKRNTLIYLVYSDRLVEGSPKSSISVVPIQPWNTN</sequence>
<accession>A0A1T4MXG7</accession>
<dbReference type="RefSeq" id="WP_078744551.1">
    <property type="nucleotide sequence ID" value="NZ_FUXG01000004.1"/>
</dbReference>
<dbReference type="STRING" id="64969.SAMN02745127_00948"/>
<evidence type="ECO:0000256" key="1">
    <source>
        <dbReference type="SAM" id="SignalP"/>
    </source>
</evidence>
<protein>
    <recommendedName>
        <fullName evidence="4">Protein CreA</fullName>
    </recommendedName>
</protein>
<feature type="chain" id="PRO_5012165209" description="Protein CreA" evidence="1">
    <location>
        <begin position="23"/>
        <end position="155"/>
    </location>
</feature>
<organism evidence="2 3">
    <name type="scientific">Oceanospirillum multiglobuliferum</name>
    <dbReference type="NCBI Taxonomy" id="64969"/>
    <lineage>
        <taxon>Bacteria</taxon>
        <taxon>Pseudomonadati</taxon>
        <taxon>Pseudomonadota</taxon>
        <taxon>Gammaproteobacteria</taxon>
        <taxon>Oceanospirillales</taxon>
        <taxon>Oceanospirillaceae</taxon>
        <taxon>Oceanospirillum</taxon>
    </lineage>
</organism>
<reference evidence="2 3" key="1">
    <citation type="submission" date="2017-01" db="EMBL/GenBank/DDBJ databases">
        <title>Genome Sequencing of a Marine Spirillum, Oceanospirillum multiglobuliferum ATCC 33336, from Japan.</title>
        <authorList>
            <person name="Carney J.G."/>
            <person name="Trachtenberg A.M."/>
            <person name="Rheaume B.A."/>
            <person name="Linnane J.D."/>
            <person name="Pitts N.L."/>
            <person name="Mykles D.L."/>
            <person name="Maclea K.S."/>
        </authorList>
    </citation>
    <scope>NUCLEOTIDE SEQUENCE [LARGE SCALE GENOMIC DNA]</scope>
    <source>
        <strain evidence="2 3">ATCC 33336</strain>
    </source>
</reference>
<evidence type="ECO:0000313" key="3">
    <source>
        <dbReference type="Proteomes" id="UP000191418"/>
    </source>
</evidence>
<evidence type="ECO:0008006" key="4">
    <source>
        <dbReference type="Google" id="ProtNLM"/>
    </source>
</evidence>
<dbReference type="PANTHER" id="PTHR37952:SF2">
    <property type="entry name" value="PROTEIN CREA"/>
    <property type="match status" value="1"/>
</dbReference>